<proteinExistence type="predicted"/>
<organism evidence="1 2">
    <name type="scientific">Funneliformis mosseae</name>
    <name type="common">Endomycorrhizal fungus</name>
    <name type="synonym">Glomus mosseae</name>
    <dbReference type="NCBI Taxonomy" id="27381"/>
    <lineage>
        <taxon>Eukaryota</taxon>
        <taxon>Fungi</taxon>
        <taxon>Fungi incertae sedis</taxon>
        <taxon>Mucoromycota</taxon>
        <taxon>Glomeromycotina</taxon>
        <taxon>Glomeromycetes</taxon>
        <taxon>Glomerales</taxon>
        <taxon>Glomeraceae</taxon>
        <taxon>Funneliformis</taxon>
    </lineage>
</organism>
<reference evidence="1" key="1">
    <citation type="submission" date="2021-06" db="EMBL/GenBank/DDBJ databases">
        <authorList>
            <person name="Kallberg Y."/>
            <person name="Tangrot J."/>
            <person name="Rosling A."/>
        </authorList>
    </citation>
    <scope>NUCLEOTIDE SEQUENCE</scope>
    <source>
        <strain evidence="1">87-6 pot B 2015</strain>
    </source>
</reference>
<protein>
    <submittedName>
        <fullName evidence="1">3683_t:CDS:1</fullName>
    </submittedName>
</protein>
<sequence>RIEFEDGKKFTTSILDDVKFMTISCKFRVTAQRRFLEGKYPSYLIYLKDLYAVIQSFHPTSKSLSNDTVQVSNWLDQQKAMDSH</sequence>
<dbReference type="Proteomes" id="UP000789375">
    <property type="component" value="Unassembled WGS sequence"/>
</dbReference>
<comment type="caution">
    <text evidence="1">The sequence shown here is derived from an EMBL/GenBank/DDBJ whole genome shotgun (WGS) entry which is preliminary data.</text>
</comment>
<evidence type="ECO:0000313" key="2">
    <source>
        <dbReference type="Proteomes" id="UP000789375"/>
    </source>
</evidence>
<name>A0A9N9D483_FUNMO</name>
<gene>
    <name evidence="1" type="ORF">FMOSSE_LOCUS10218</name>
</gene>
<feature type="non-terminal residue" evidence="1">
    <location>
        <position position="84"/>
    </location>
</feature>
<dbReference type="AlphaFoldDB" id="A0A9N9D483"/>
<keyword evidence="2" id="KW-1185">Reference proteome</keyword>
<accession>A0A9N9D483</accession>
<dbReference type="EMBL" id="CAJVPP010003283">
    <property type="protein sequence ID" value="CAG8625612.1"/>
    <property type="molecule type" value="Genomic_DNA"/>
</dbReference>
<evidence type="ECO:0000313" key="1">
    <source>
        <dbReference type="EMBL" id="CAG8625612.1"/>
    </source>
</evidence>